<evidence type="ECO:0000313" key="1">
    <source>
        <dbReference type="EMBL" id="GAA1980348.1"/>
    </source>
</evidence>
<dbReference type="InterPro" id="IPR038056">
    <property type="entry name" value="YjbR-like_sf"/>
</dbReference>
<dbReference type="InterPro" id="IPR058532">
    <property type="entry name" value="YjbR/MT2646/Rv2570-like"/>
</dbReference>
<protein>
    <submittedName>
        <fullName evidence="1">MmcQ/YjbR family DNA-binding protein</fullName>
    </submittedName>
</protein>
<dbReference type="SUPFAM" id="SSF142906">
    <property type="entry name" value="YjbR-like"/>
    <property type="match status" value="1"/>
</dbReference>
<evidence type="ECO:0000313" key="2">
    <source>
        <dbReference type="Proteomes" id="UP001500326"/>
    </source>
</evidence>
<keyword evidence="2" id="KW-1185">Reference proteome</keyword>
<organism evidence="1 2">
    <name type="scientific">Microbacterium pumilum</name>
    <dbReference type="NCBI Taxonomy" id="344165"/>
    <lineage>
        <taxon>Bacteria</taxon>
        <taxon>Bacillati</taxon>
        <taxon>Actinomycetota</taxon>
        <taxon>Actinomycetes</taxon>
        <taxon>Micrococcales</taxon>
        <taxon>Microbacteriaceae</taxon>
        <taxon>Microbacterium</taxon>
    </lineage>
</organism>
<dbReference type="GO" id="GO:0003677">
    <property type="term" value="F:DNA binding"/>
    <property type="evidence" value="ECO:0007669"/>
    <property type="project" value="UniProtKB-KW"/>
</dbReference>
<name>A0ABN2S4Q1_9MICO</name>
<keyword evidence="1" id="KW-0238">DNA-binding</keyword>
<dbReference type="EMBL" id="BAAAOH010000001">
    <property type="protein sequence ID" value="GAA1980348.1"/>
    <property type="molecule type" value="Genomic_DNA"/>
</dbReference>
<gene>
    <name evidence="1" type="ORF">GCM10009777_12240</name>
</gene>
<dbReference type="Proteomes" id="UP001500326">
    <property type="component" value="Unassembled WGS sequence"/>
</dbReference>
<reference evidence="1 2" key="1">
    <citation type="journal article" date="2019" name="Int. J. Syst. Evol. Microbiol.">
        <title>The Global Catalogue of Microorganisms (GCM) 10K type strain sequencing project: providing services to taxonomists for standard genome sequencing and annotation.</title>
        <authorList>
            <consortium name="The Broad Institute Genomics Platform"/>
            <consortium name="The Broad Institute Genome Sequencing Center for Infectious Disease"/>
            <person name="Wu L."/>
            <person name="Ma J."/>
        </authorList>
    </citation>
    <scope>NUCLEOTIDE SEQUENCE [LARGE SCALE GENOMIC DNA]</scope>
    <source>
        <strain evidence="1 2">JCM 14902</strain>
    </source>
</reference>
<accession>A0ABN2S4Q1</accession>
<proteinExistence type="predicted"/>
<dbReference type="Pfam" id="PF04237">
    <property type="entry name" value="YjbR"/>
    <property type="match status" value="1"/>
</dbReference>
<comment type="caution">
    <text evidence="1">The sequence shown here is derived from an EMBL/GenBank/DDBJ whole genome shotgun (WGS) entry which is preliminary data.</text>
</comment>
<dbReference type="RefSeq" id="WP_344059523.1">
    <property type="nucleotide sequence ID" value="NZ_BAAAOH010000001.1"/>
</dbReference>
<sequence length="129" mass="14419">MATLDDVRRIAAGLPGSEEQTMTGGAAWFVRRKLYAWECHPWPSIPEAMREIIAAELVVGVKVADRLDALALVEMAPEVFLPSTTGWGEPKVAFRMAGIDQDHLVELVTEAWRVQAPQYLRRAFDDLAR</sequence>